<feature type="signal peptide" evidence="2">
    <location>
        <begin position="1"/>
        <end position="21"/>
    </location>
</feature>
<dbReference type="InterPro" id="IPR019734">
    <property type="entry name" value="TPR_rpt"/>
</dbReference>
<dbReference type="SMART" id="SM00028">
    <property type="entry name" value="TPR"/>
    <property type="match status" value="2"/>
</dbReference>
<keyword evidence="2" id="KW-0732">Signal</keyword>
<proteinExistence type="predicted"/>
<feature type="repeat" description="TPR" evidence="1">
    <location>
        <begin position="335"/>
        <end position="368"/>
    </location>
</feature>
<dbReference type="OrthoDB" id="1522899at2"/>
<evidence type="ECO:0000256" key="1">
    <source>
        <dbReference type="PROSITE-ProRule" id="PRU00339"/>
    </source>
</evidence>
<evidence type="ECO:0000313" key="3">
    <source>
        <dbReference type="EMBL" id="EGV43350.2"/>
    </source>
</evidence>
<dbReference type="Proteomes" id="UP000003730">
    <property type="component" value="Unassembled WGS sequence"/>
</dbReference>
<protein>
    <submittedName>
        <fullName evidence="3">Uncharacterized protein</fullName>
    </submittedName>
</protein>
<dbReference type="PROSITE" id="PS50005">
    <property type="entry name" value="TPR"/>
    <property type="match status" value="1"/>
</dbReference>
<organism evidence="3 4">
    <name type="scientific">Bizionia argentinensis JUB59</name>
    <dbReference type="NCBI Taxonomy" id="1046627"/>
    <lineage>
        <taxon>Bacteria</taxon>
        <taxon>Pseudomonadati</taxon>
        <taxon>Bacteroidota</taxon>
        <taxon>Flavobacteriia</taxon>
        <taxon>Flavobacteriales</taxon>
        <taxon>Flavobacteriaceae</taxon>
        <taxon>Bizionia</taxon>
    </lineage>
</organism>
<dbReference type="SUPFAM" id="SSF48452">
    <property type="entry name" value="TPR-like"/>
    <property type="match status" value="1"/>
</dbReference>
<name>G2EDX0_9FLAO</name>
<keyword evidence="4" id="KW-1185">Reference proteome</keyword>
<dbReference type="Gene3D" id="1.25.40.10">
    <property type="entry name" value="Tetratricopeptide repeat domain"/>
    <property type="match status" value="1"/>
</dbReference>
<keyword evidence="1" id="KW-0802">TPR repeat</keyword>
<accession>G2EDX0</accession>
<evidence type="ECO:0000313" key="4">
    <source>
        <dbReference type="Proteomes" id="UP000003730"/>
    </source>
</evidence>
<evidence type="ECO:0000256" key="2">
    <source>
        <dbReference type="SAM" id="SignalP"/>
    </source>
</evidence>
<gene>
    <name evidence="3" type="ORF">BZARG_1787</name>
</gene>
<dbReference type="PATRIC" id="fig|1046627.3.peg.1715"/>
<sequence length="460" mass="51717">MKTKFTLLAVMLFLGFQVVHAQQNEECMTKLSIFSEYAKAKNYDAAFEPWMYVRTNCPKLHKAIYSQGAEILEYKIEKATGAEKVSFLKDLVKLYKERQMHFASNSPAGEFETKSCQLQYDNREALGLSDLELYNCFDATFNSDIENFTNPKSLYTYFSLMVDLYDAGSKSAADLFNKYDDVAEKLQTEVGNYSEKLNVIIEKEEAGTALTKKEGSYQRSYESYLKAYDQVASGVDKKLGDRANCENLIPLYKKGFEENKTNAVWLQRAAGKMSEKDCSDDPMFFKLVHALHEINPSADSAYFLAILKDKEGKSNEALAFYEQAVGLQTDKFKKARLNEKIGDKLKNKGRYGSARNYYMKSLQLNPSNGRPHLRIAAMYNSSANDCGDSNYNKRAVFWLAAEEALKAGRVDPTLKSSAAQTAAHYKAKAPQKTEIFQAGNAGQSISIGCWIGRSVTVPSL</sequence>
<reference evidence="3 4" key="1">
    <citation type="journal article" date="2008" name="Int. J. Syst. Evol. Microbiol.">
        <title>Bizionia argentinensis sp. nov., isolated from surface marine water in Antarctica.</title>
        <authorList>
            <person name="Bercovich A."/>
            <person name="Vazquez S.C."/>
            <person name="Yankilevich P."/>
            <person name="Coria S.H."/>
            <person name="Foti M."/>
            <person name="Hernandez E."/>
            <person name="Vidal A."/>
            <person name="Ruberto L."/>
            <person name="Melo C."/>
            <person name="Marenssi S."/>
            <person name="Criscuolo M."/>
            <person name="Memoli M."/>
            <person name="Arguelles M."/>
            <person name="Mac Cormack W.P."/>
        </authorList>
    </citation>
    <scope>NUCLEOTIDE SEQUENCE [LARGE SCALE GENOMIC DNA]</scope>
    <source>
        <strain evidence="3 4">JUB59</strain>
    </source>
</reference>
<dbReference type="AlphaFoldDB" id="G2EDX0"/>
<comment type="caution">
    <text evidence="3">The sequence shown here is derived from an EMBL/GenBank/DDBJ whole genome shotgun (WGS) entry which is preliminary data.</text>
</comment>
<dbReference type="InterPro" id="IPR011990">
    <property type="entry name" value="TPR-like_helical_dom_sf"/>
</dbReference>
<dbReference type="STRING" id="1046627.BZARG_1787"/>
<dbReference type="eggNOG" id="COG0457">
    <property type="taxonomic scope" value="Bacteria"/>
</dbReference>
<feature type="chain" id="PRO_5021007929" evidence="2">
    <location>
        <begin position="22"/>
        <end position="460"/>
    </location>
</feature>
<dbReference type="EMBL" id="AFXZ01000029">
    <property type="protein sequence ID" value="EGV43350.2"/>
    <property type="molecule type" value="Genomic_DNA"/>
</dbReference>